<dbReference type="InterPro" id="IPR004358">
    <property type="entry name" value="Sig_transdc_His_kin-like_C"/>
</dbReference>
<feature type="coiled-coil region" evidence="15">
    <location>
        <begin position="14"/>
        <end position="80"/>
    </location>
</feature>
<dbReference type="InterPro" id="IPR001789">
    <property type="entry name" value="Sig_transdc_resp-reg_receiver"/>
</dbReference>
<dbReference type="SMART" id="SM00448">
    <property type="entry name" value="REC"/>
    <property type="match status" value="2"/>
</dbReference>
<evidence type="ECO:0000256" key="4">
    <source>
        <dbReference type="ARBA" id="ARBA00022475"/>
    </source>
</evidence>
<evidence type="ECO:0000259" key="17">
    <source>
        <dbReference type="PROSITE" id="PS50110"/>
    </source>
</evidence>
<evidence type="ECO:0000256" key="7">
    <source>
        <dbReference type="ARBA" id="ARBA00022692"/>
    </source>
</evidence>
<dbReference type="InterPro" id="IPR011006">
    <property type="entry name" value="CheY-like_superfamily"/>
</dbReference>
<comment type="catalytic activity">
    <reaction evidence="1">
        <text>ATP + protein L-histidine = ADP + protein N-phospho-L-histidine.</text>
        <dbReference type="EC" id="2.7.13.3"/>
    </reaction>
</comment>
<dbReference type="SUPFAM" id="SSF47384">
    <property type="entry name" value="Homodimeric domain of signal transducing histidine kinase"/>
    <property type="match status" value="1"/>
</dbReference>
<evidence type="ECO:0000256" key="1">
    <source>
        <dbReference type="ARBA" id="ARBA00000085"/>
    </source>
</evidence>
<feature type="domain" description="Response regulatory" evidence="17">
    <location>
        <begin position="461"/>
        <end position="573"/>
    </location>
</feature>
<proteinExistence type="predicted"/>
<dbReference type="CDD" id="cd00156">
    <property type="entry name" value="REC"/>
    <property type="match status" value="1"/>
</dbReference>
<dbReference type="SMART" id="SM00388">
    <property type="entry name" value="HisKA"/>
    <property type="match status" value="1"/>
</dbReference>
<dbReference type="PANTHER" id="PTHR45339:SF5">
    <property type="entry name" value="HISTIDINE KINASE"/>
    <property type="match status" value="1"/>
</dbReference>
<keyword evidence="13" id="KW-0472">Membrane</keyword>
<dbReference type="InterPro" id="IPR005467">
    <property type="entry name" value="His_kinase_dom"/>
</dbReference>
<dbReference type="Gene3D" id="1.10.287.130">
    <property type="match status" value="1"/>
</dbReference>
<reference evidence="18 19" key="1">
    <citation type="submission" date="2016-10" db="EMBL/GenBank/DDBJ databases">
        <authorList>
            <person name="de Groot N.N."/>
        </authorList>
    </citation>
    <scope>NUCLEOTIDE SEQUENCE [LARGE SCALE GENOMIC DNA]</scope>
    <source>
        <strain evidence="18 19">DSM 11443</strain>
    </source>
</reference>
<dbReference type="STRING" id="74348.SAMN04488523_103170"/>
<evidence type="ECO:0000256" key="10">
    <source>
        <dbReference type="ARBA" id="ARBA00022840"/>
    </source>
</evidence>
<keyword evidence="6" id="KW-0808">Transferase</keyword>
<evidence type="ECO:0000256" key="15">
    <source>
        <dbReference type="SAM" id="Coils"/>
    </source>
</evidence>
<dbReference type="Pfam" id="PF12860">
    <property type="entry name" value="PAS_7"/>
    <property type="match status" value="1"/>
</dbReference>
<dbReference type="OrthoDB" id="9801651at2"/>
<organism evidence="18 19">
    <name type="scientific">Sulfitobacter brevis</name>
    <dbReference type="NCBI Taxonomy" id="74348"/>
    <lineage>
        <taxon>Bacteria</taxon>
        <taxon>Pseudomonadati</taxon>
        <taxon>Pseudomonadota</taxon>
        <taxon>Alphaproteobacteria</taxon>
        <taxon>Rhodobacterales</taxon>
        <taxon>Roseobacteraceae</taxon>
        <taxon>Sulfitobacter</taxon>
    </lineage>
</organism>
<evidence type="ECO:0000256" key="8">
    <source>
        <dbReference type="ARBA" id="ARBA00022741"/>
    </source>
</evidence>
<dbReference type="InterPro" id="IPR003661">
    <property type="entry name" value="HisK_dim/P_dom"/>
</dbReference>
<dbReference type="Pfam" id="PF02518">
    <property type="entry name" value="HATPase_c"/>
    <property type="match status" value="1"/>
</dbReference>
<dbReference type="AlphaFoldDB" id="A0A1I1VWQ9"/>
<dbReference type="FunFam" id="1.10.287.130:FF:000003">
    <property type="entry name" value="Histidine kinase"/>
    <property type="match status" value="1"/>
</dbReference>
<dbReference type="Gene3D" id="3.30.565.10">
    <property type="entry name" value="Histidine kinase-like ATPase, C-terminal domain"/>
    <property type="match status" value="1"/>
</dbReference>
<feature type="domain" description="Response regulatory" evidence="17">
    <location>
        <begin position="617"/>
        <end position="735"/>
    </location>
</feature>
<keyword evidence="9" id="KW-0418">Kinase</keyword>
<dbReference type="EC" id="2.7.13.3" evidence="3"/>
<accession>A0A1I1VWQ9</accession>
<dbReference type="InterPro" id="IPR036890">
    <property type="entry name" value="HATPase_C_sf"/>
</dbReference>
<keyword evidence="12" id="KW-0902">Two-component regulatory system</keyword>
<dbReference type="SUPFAM" id="SSF52172">
    <property type="entry name" value="CheY-like"/>
    <property type="match status" value="2"/>
</dbReference>
<evidence type="ECO:0000256" key="13">
    <source>
        <dbReference type="ARBA" id="ARBA00023136"/>
    </source>
</evidence>
<keyword evidence="15" id="KW-0175">Coiled coil</keyword>
<dbReference type="GO" id="GO:0005886">
    <property type="term" value="C:plasma membrane"/>
    <property type="evidence" value="ECO:0007669"/>
    <property type="project" value="UniProtKB-SubCell"/>
</dbReference>
<dbReference type="Pfam" id="PF00072">
    <property type="entry name" value="Response_reg"/>
    <property type="match status" value="2"/>
</dbReference>
<feature type="modified residue" description="4-aspartylphosphate" evidence="14">
    <location>
        <position position="666"/>
    </location>
</feature>
<evidence type="ECO:0000256" key="3">
    <source>
        <dbReference type="ARBA" id="ARBA00012438"/>
    </source>
</evidence>
<name>A0A1I1VWQ9_9RHOB</name>
<dbReference type="PANTHER" id="PTHR45339">
    <property type="entry name" value="HYBRID SIGNAL TRANSDUCTION HISTIDINE KINASE J"/>
    <property type="match status" value="1"/>
</dbReference>
<evidence type="ECO:0000256" key="6">
    <source>
        <dbReference type="ARBA" id="ARBA00022679"/>
    </source>
</evidence>
<gene>
    <name evidence="18" type="ORF">SAMN04488523_103170</name>
</gene>
<dbReference type="SMART" id="SM00387">
    <property type="entry name" value="HATPase_c"/>
    <property type="match status" value="1"/>
</dbReference>
<dbReference type="Pfam" id="PF00512">
    <property type="entry name" value="HisKA"/>
    <property type="match status" value="1"/>
</dbReference>
<comment type="caution">
    <text evidence="14">Lacks conserved residue(s) required for the propagation of feature annotation.</text>
</comment>
<dbReference type="GO" id="GO:0005524">
    <property type="term" value="F:ATP binding"/>
    <property type="evidence" value="ECO:0007669"/>
    <property type="project" value="UniProtKB-KW"/>
</dbReference>
<dbReference type="Gene3D" id="3.40.50.2300">
    <property type="match status" value="2"/>
</dbReference>
<dbReference type="PROSITE" id="PS50109">
    <property type="entry name" value="HIS_KIN"/>
    <property type="match status" value="1"/>
</dbReference>
<dbReference type="GO" id="GO:0000155">
    <property type="term" value="F:phosphorelay sensor kinase activity"/>
    <property type="evidence" value="ECO:0007669"/>
    <property type="project" value="InterPro"/>
</dbReference>
<dbReference type="InterPro" id="IPR003594">
    <property type="entry name" value="HATPase_dom"/>
</dbReference>
<dbReference type="EMBL" id="FOMW01000003">
    <property type="protein sequence ID" value="SFD87179.1"/>
    <property type="molecule type" value="Genomic_DNA"/>
</dbReference>
<evidence type="ECO:0000313" key="19">
    <source>
        <dbReference type="Proteomes" id="UP000198977"/>
    </source>
</evidence>
<protein>
    <recommendedName>
        <fullName evidence="3">histidine kinase</fullName>
        <ecNumber evidence="3">2.7.13.3</ecNumber>
    </recommendedName>
</protein>
<evidence type="ECO:0000256" key="5">
    <source>
        <dbReference type="ARBA" id="ARBA00022553"/>
    </source>
</evidence>
<keyword evidence="11" id="KW-1133">Transmembrane helix</keyword>
<keyword evidence="19" id="KW-1185">Reference proteome</keyword>
<dbReference type="CDD" id="cd17546">
    <property type="entry name" value="REC_hyHK_CKI1_RcsC-like"/>
    <property type="match status" value="1"/>
</dbReference>
<dbReference type="RefSeq" id="WP_093922792.1">
    <property type="nucleotide sequence ID" value="NZ_FOMW01000003.1"/>
</dbReference>
<evidence type="ECO:0000256" key="14">
    <source>
        <dbReference type="PROSITE-ProRule" id="PRU00169"/>
    </source>
</evidence>
<feature type="domain" description="Histidine kinase" evidence="16">
    <location>
        <begin position="222"/>
        <end position="444"/>
    </location>
</feature>
<keyword evidence="10" id="KW-0067">ATP-binding</keyword>
<keyword evidence="7" id="KW-0812">Transmembrane</keyword>
<dbReference type="CDD" id="cd16922">
    <property type="entry name" value="HATPase_EvgS-ArcB-TorS-like"/>
    <property type="match status" value="1"/>
</dbReference>
<sequence length="752" mass="82699">MTLAHKLSEERRDRLAAERLLEVKQAELADANRKLGQHAKQLSEEIIETRAQYETMRGENQRFKLDLTEANHKIALAERRIWQSIEIITDGFALFNAKNEMLLANPSYIAIFEDLEIIKPGVRYELVLEALTDEGIINTGALTAAEWREMMGERLILRNPAPVVIQLWNGNYIKLVDQRGPGGDMVSLGLDITATVQHEEQLRQARAVAENANRAKSSFLANMSHEIRTPMNGVVGMAEVLRDTDLSEEQRLYVDTIRKSGDALLVIINDVLDYSKVEAKVGKLQLEPFDLEQVIQDIMLLLHGTAAQKGLTLALDYDLFLPTWLIGDPGRIRQVLTNLIGNAIKFTKAGHVLIRVTGTPDQAAGQVALHVSIEDTGVGIPENLAGHIFGEFNQIEDESNSHFAGTGLGLAISQRLVDMMGGEIRVTSEVGVSSCFSFRLRLEIATPMEAQSYSLPAPSSHIMIVDHVAISRAIMGRQMCQLGLTVTACATVGEALAKLTEDVDLILVEYDLPGIDGLALCTAVRQAGNRVPILVLCQSPEKARDHPDCKHVQGVARKLLPRHKLVAAIRDAMNTRASGSKTVTSQPCEIKLLPMLSAPFVSTQQAATMPLPLRRLRVLAAEDNRTNQLVLTKMIKELDVDLTFASNGEEAIKLFAQIQPDIIFMDISMPRIDGKEATRAIRALEASNGSHVPIVALTAQAIDGDEAGILAAGLDHYMTKPLRKAHIIQRIEAAQRPFHCPLWRPAPAHPTG</sequence>
<evidence type="ECO:0000256" key="2">
    <source>
        <dbReference type="ARBA" id="ARBA00004651"/>
    </source>
</evidence>
<dbReference type="PRINTS" id="PR00344">
    <property type="entry name" value="BCTRLSENSOR"/>
</dbReference>
<dbReference type="SUPFAM" id="SSF55874">
    <property type="entry name" value="ATPase domain of HSP90 chaperone/DNA topoisomerase II/histidine kinase"/>
    <property type="match status" value="1"/>
</dbReference>
<comment type="subcellular location">
    <subcellularLocation>
        <location evidence="2">Cell membrane</location>
        <topology evidence="2">Multi-pass membrane protein</topology>
    </subcellularLocation>
</comment>
<dbReference type="PROSITE" id="PS50110">
    <property type="entry name" value="RESPONSE_REGULATORY"/>
    <property type="match status" value="2"/>
</dbReference>
<evidence type="ECO:0000256" key="9">
    <source>
        <dbReference type="ARBA" id="ARBA00022777"/>
    </source>
</evidence>
<evidence type="ECO:0000313" key="18">
    <source>
        <dbReference type="EMBL" id="SFD87179.1"/>
    </source>
</evidence>
<dbReference type="CDD" id="cd00082">
    <property type="entry name" value="HisKA"/>
    <property type="match status" value="1"/>
</dbReference>
<keyword evidence="5 14" id="KW-0597">Phosphoprotein</keyword>
<keyword evidence="4" id="KW-1003">Cell membrane</keyword>
<dbReference type="Proteomes" id="UP000198977">
    <property type="component" value="Unassembled WGS sequence"/>
</dbReference>
<evidence type="ECO:0000256" key="11">
    <source>
        <dbReference type="ARBA" id="ARBA00022989"/>
    </source>
</evidence>
<dbReference type="InterPro" id="IPR036097">
    <property type="entry name" value="HisK_dim/P_sf"/>
</dbReference>
<keyword evidence="8" id="KW-0547">Nucleotide-binding</keyword>
<evidence type="ECO:0000256" key="12">
    <source>
        <dbReference type="ARBA" id="ARBA00023012"/>
    </source>
</evidence>
<dbReference type="FunFam" id="3.30.565.10:FF:000010">
    <property type="entry name" value="Sensor histidine kinase RcsC"/>
    <property type="match status" value="1"/>
</dbReference>
<evidence type="ECO:0000259" key="16">
    <source>
        <dbReference type="PROSITE" id="PS50109"/>
    </source>
</evidence>